<protein>
    <submittedName>
        <fullName evidence="1">Uncharacterized protein</fullName>
    </submittedName>
</protein>
<dbReference type="EMBL" id="JAAMPC010000017">
    <property type="protein sequence ID" value="KAG2248579.1"/>
    <property type="molecule type" value="Genomic_DNA"/>
</dbReference>
<dbReference type="AlphaFoldDB" id="A0A8X7TP00"/>
<accession>A0A8X7TP00</accession>
<reference evidence="1 2" key="1">
    <citation type="submission" date="2020-02" db="EMBL/GenBank/DDBJ databases">
        <authorList>
            <person name="Ma Q."/>
            <person name="Huang Y."/>
            <person name="Song X."/>
            <person name="Pei D."/>
        </authorList>
    </citation>
    <scope>NUCLEOTIDE SEQUENCE [LARGE SCALE GENOMIC DNA]</scope>
    <source>
        <strain evidence="1">Sxm20200214</strain>
        <tissue evidence="1">Leaf</tissue>
    </source>
</reference>
<comment type="caution">
    <text evidence="1">The sequence shown here is derived from an EMBL/GenBank/DDBJ whole genome shotgun (WGS) entry which is preliminary data.</text>
</comment>
<evidence type="ECO:0000313" key="1">
    <source>
        <dbReference type="EMBL" id="KAG2248579.1"/>
    </source>
</evidence>
<sequence length="59" mass="6229">MYGFTIGASKAGVEVAGDKSFKGEALAEVPGLVGNEGFGGEREMDFLFPMDVGGMVWRI</sequence>
<keyword evidence="2" id="KW-1185">Reference proteome</keyword>
<organism evidence="1 2">
    <name type="scientific">Brassica carinata</name>
    <name type="common">Ethiopian mustard</name>
    <name type="synonym">Abyssinian cabbage</name>
    <dbReference type="NCBI Taxonomy" id="52824"/>
    <lineage>
        <taxon>Eukaryota</taxon>
        <taxon>Viridiplantae</taxon>
        <taxon>Streptophyta</taxon>
        <taxon>Embryophyta</taxon>
        <taxon>Tracheophyta</taxon>
        <taxon>Spermatophyta</taxon>
        <taxon>Magnoliopsida</taxon>
        <taxon>eudicotyledons</taxon>
        <taxon>Gunneridae</taxon>
        <taxon>Pentapetalae</taxon>
        <taxon>rosids</taxon>
        <taxon>malvids</taxon>
        <taxon>Brassicales</taxon>
        <taxon>Brassicaceae</taxon>
        <taxon>Brassiceae</taxon>
        <taxon>Brassica</taxon>
    </lineage>
</organism>
<proteinExistence type="predicted"/>
<name>A0A8X7TP00_BRACI</name>
<gene>
    <name evidence="1" type="ORF">Bca52824_088207</name>
</gene>
<dbReference type="Proteomes" id="UP000886595">
    <property type="component" value="Unassembled WGS sequence"/>
</dbReference>
<evidence type="ECO:0000313" key="2">
    <source>
        <dbReference type="Proteomes" id="UP000886595"/>
    </source>
</evidence>